<dbReference type="InParanoid" id="A0A1D6LK63"/>
<dbReference type="EMBL" id="CM007650">
    <property type="protein sequence ID" value="ONM54502.1"/>
    <property type="molecule type" value="Genomic_DNA"/>
</dbReference>
<evidence type="ECO:0000313" key="3">
    <source>
        <dbReference type="EMBL" id="AQK76051.1"/>
    </source>
</evidence>
<organism evidence="5">
    <name type="scientific">Zea mays</name>
    <name type="common">Maize</name>
    <dbReference type="NCBI Taxonomy" id="4577"/>
    <lineage>
        <taxon>Eukaryota</taxon>
        <taxon>Viridiplantae</taxon>
        <taxon>Streptophyta</taxon>
        <taxon>Embryophyta</taxon>
        <taxon>Tracheophyta</taxon>
        <taxon>Spermatophyta</taxon>
        <taxon>Magnoliopsida</taxon>
        <taxon>Liliopsida</taxon>
        <taxon>Poales</taxon>
        <taxon>Poaceae</taxon>
        <taxon>PACMAD clade</taxon>
        <taxon>Panicoideae</taxon>
        <taxon>Andropogonodae</taxon>
        <taxon>Andropogoneae</taxon>
        <taxon>Tripsacinae</taxon>
        <taxon>Zea</taxon>
    </lineage>
</organism>
<dbReference type="EMBL" id="CM000781">
    <property type="protein sequence ID" value="AQK74062.1"/>
    <property type="molecule type" value="Genomic_DNA"/>
</dbReference>
<evidence type="ECO:0000313" key="6">
    <source>
        <dbReference type="EMBL" id="ONM54502.1"/>
    </source>
</evidence>
<evidence type="ECO:0000313" key="5">
    <source>
        <dbReference type="EMBL" id="ONM33876.1"/>
    </source>
</evidence>
<feature type="non-terminal residue" evidence="5">
    <location>
        <position position="18"/>
    </location>
</feature>
<name>A0A1D6LK63_MAIZE</name>
<sequence>MDRALKDLEEKQNNKKES</sequence>
<evidence type="ECO:0000313" key="1">
    <source>
        <dbReference type="EMBL" id="AQK66351.1"/>
    </source>
</evidence>
<evidence type="ECO:0000313" key="2">
    <source>
        <dbReference type="EMBL" id="AQK74062.1"/>
    </source>
</evidence>
<reference evidence="5" key="1">
    <citation type="submission" date="2015-12" db="EMBL/GenBank/DDBJ databases">
        <title>Update maize B73 reference genome by single molecule sequencing technologies.</title>
        <authorList>
            <consortium name="Maize Genome Sequencing Project"/>
            <person name="Ware D."/>
        </authorList>
    </citation>
    <scope>NUCLEOTIDE SEQUENCE [LARGE SCALE GENOMIC DNA]</scope>
    <source>
        <tissue evidence="5">Seedling</tissue>
    </source>
</reference>
<protein>
    <submittedName>
        <fullName evidence="5">Uncharacterized protein</fullName>
    </submittedName>
</protein>
<dbReference type="EMBL" id="CM007649">
    <property type="protein sequence ID" value="ONM33876.1"/>
    <property type="molecule type" value="Genomic_DNA"/>
</dbReference>
<gene>
    <name evidence="1" type="ORF">ZEAMMB73_Zm00001d014478</name>
    <name evidence="2" type="ORF">ZEAMMB73_Zm00001d017797</name>
    <name evidence="3" type="ORF">ZEAMMB73_Zm00001d018458</name>
    <name evidence="6" type="ORF">ZEAMMB73_Zm00001d020210</name>
    <name evidence="4" type="ORF">ZEAMMB73_Zm00001d035996</name>
    <name evidence="5" type="ORF">ZEAMMB73_Zm00001d041868</name>
</gene>
<dbReference type="AlphaFoldDB" id="A0A1D6LK63"/>
<accession>A0A1D6LK63</accession>
<dbReference type="EMBL" id="CM000782">
    <property type="protein sequence ID" value="AQK80104.1"/>
    <property type="molecule type" value="Genomic_DNA"/>
</dbReference>
<evidence type="ECO:0000313" key="4">
    <source>
        <dbReference type="EMBL" id="AQK80104.1"/>
    </source>
</evidence>
<dbReference type="EMBL" id="CM000781">
    <property type="protein sequence ID" value="AQK76051.1"/>
    <property type="molecule type" value="Genomic_DNA"/>
</dbReference>
<dbReference type="EMBL" id="CM000781">
    <property type="protein sequence ID" value="AQK66351.1"/>
    <property type="molecule type" value="Genomic_DNA"/>
</dbReference>
<proteinExistence type="predicted"/>